<dbReference type="RefSeq" id="WP_116880676.1">
    <property type="nucleotide sequence ID" value="NZ_QURB01000003.1"/>
</dbReference>
<feature type="binding site" evidence="10">
    <location>
        <position position="241"/>
    </location>
    <ligand>
        <name>Mn(2+)</name>
        <dbReference type="ChEBI" id="CHEBI:29035"/>
    </ligand>
</feature>
<evidence type="ECO:0000256" key="3">
    <source>
        <dbReference type="ARBA" id="ARBA00022759"/>
    </source>
</evidence>
<dbReference type="InterPro" id="IPR050646">
    <property type="entry name" value="Cas1"/>
</dbReference>
<keyword evidence="3 10" id="KW-0255">Endonuclease</keyword>
<proteinExistence type="inferred from homology"/>
<organism evidence="11 12">
    <name type="scientific">Brumimicrobium aurantiacum</name>
    <dbReference type="NCBI Taxonomy" id="1737063"/>
    <lineage>
        <taxon>Bacteria</taxon>
        <taxon>Pseudomonadati</taxon>
        <taxon>Bacteroidota</taxon>
        <taxon>Flavobacteriia</taxon>
        <taxon>Flavobacteriales</taxon>
        <taxon>Crocinitomicaceae</taxon>
        <taxon>Brumimicrobium</taxon>
    </lineage>
</organism>
<gene>
    <name evidence="10 11" type="primary">cas1</name>
    <name evidence="11" type="ORF">DXU93_06525</name>
</gene>
<keyword evidence="1 10" id="KW-0540">Nuclease</keyword>
<dbReference type="GO" id="GO:0003677">
    <property type="term" value="F:DNA binding"/>
    <property type="evidence" value="ECO:0007669"/>
    <property type="project" value="UniProtKB-KW"/>
</dbReference>
<name>A0A3E1EYL4_9FLAO</name>
<evidence type="ECO:0000256" key="9">
    <source>
        <dbReference type="ARBA" id="ARBA00038592"/>
    </source>
</evidence>
<evidence type="ECO:0000313" key="11">
    <source>
        <dbReference type="EMBL" id="RFC54639.1"/>
    </source>
</evidence>
<dbReference type="InterPro" id="IPR002729">
    <property type="entry name" value="CRISPR-assoc_Cas1"/>
</dbReference>
<dbReference type="EC" id="3.1.-.-" evidence="10"/>
<evidence type="ECO:0000256" key="7">
    <source>
        <dbReference type="ARBA" id="ARBA00023125"/>
    </source>
</evidence>
<protein>
    <recommendedName>
        <fullName evidence="10">CRISPR-associated endonuclease Cas1</fullName>
        <ecNumber evidence="10">3.1.-.-</ecNumber>
    </recommendedName>
</protein>
<sequence>MFTHKDIENRSIFVINGTKHQALRVSAGRLMLFDTKKEKAITKLPFPKILSLIIIGHTTLTSALIEKCNKNGIPLVIMKPNFKPVFYYGDMAEANFLLRKKQFEYPKGDLSIAIELIKNKTKNQRHLLKRTREKNDKVTQSIKMIDTLLPTMDNVSNYRELMGIEGKIAKHFFEAYFEFTDWKNRLPRVKQDTLNATMDIGYTFLFNYIESMLRLFGFDPYIGVYHQLWFRRKSLVCDLMEPFRCIIDHQIRKSLKYGTFKPTDFELHQNAYYLKSEKRKVYTKTFYEAIISRKSIIYKYTQQYYRCFMGRKSVTNYPIFDYE</sequence>
<dbReference type="InterPro" id="IPR042211">
    <property type="entry name" value="CRISPR-assoc_Cas1_N"/>
</dbReference>
<evidence type="ECO:0000256" key="1">
    <source>
        <dbReference type="ARBA" id="ARBA00022722"/>
    </source>
</evidence>
<dbReference type="NCBIfam" id="TIGR04329">
    <property type="entry name" value="cas1_PREFRAN"/>
    <property type="match status" value="1"/>
</dbReference>
<dbReference type="PANTHER" id="PTHR34353:SF2">
    <property type="entry name" value="CRISPR-ASSOCIATED ENDONUCLEASE CAS1 1"/>
    <property type="match status" value="1"/>
</dbReference>
<keyword evidence="2 10" id="KW-0479">Metal-binding</keyword>
<keyword evidence="8 10" id="KW-0464">Manganese</keyword>
<dbReference type="GO" id="GO:0004520">
    <property type="term" value="F:DNA endonuclease activity"/>
    <property type="evidence" value="ECO:0007669"/>
    <property type="project" value="InterPro"/>
</dbReference>
<dbReference type="Gene3D" id="1.20.120.920">
    <property type="entry name" value="CRISPR-associated endonuclease Cas1, C-terminal domain"/>
    <property type="match status" value="1"/>
</dbReference>
<dbReference type="OrthoDB" id="9803119at2"/>
<keyword evidence="6 10" id="KW-0051">Antiviral defense</keyword>
<keyword evidence="7 10" id="KW-0238">DNA-binding</keyword>
<dbReference type="EMBL" id="QURB01000003">
    <property type="protein sequence ID" value="RFC54639.1"/>
    <property type="molecule type" value="Genomic_DNA"/>
</dbReference>
<comment type="function">
    <text evidence="10">CRISPR (clustered regularly interspaced short palindromic repeat), is an adaptive immune system that provides protection against mobile genetic elements (viruses, transposable elements and conjugative plasmids). CRISPR clusters contain spacers, sequences complementary to antecedent mobile elements, and target invading nucleic acids. CRISPR clusters are transcribed and processed into CRISPR RNA (crRNA). Acts as a dsDNA endonuclease. Involved in the integration of spacer DNA into the CRISPR cassette.</text>
</comment>
<dbReference type="Pfam" id="PF01867">
    <property type="entry name" value="Cas_Cas1"/>
    <property type="match status" value="1"/>
</dbReference>
<feature type="binding site" evidence="10">
    <location>
        <position position="165"/>
    </location>
    <ligand>
        <name>Mn(2+)</name>
        <dbReference type="ChEBI" id="CHEBI:29035"/>
    </ligand>
</feature>
<comment type="caution">
    <text evidence="11">The sequence shown here is derived from an EMBL/GenBank/DDBJ whole genome shotgun (WGS) entry which is preliminary data.</text>
</comment>
<keyword evidence="5 10" id="KW-0460">Magnesium</keyword>
<dbReference type="AlphaFoldDB" id="A0A3E1EYL4"/>
<evidence type="ECO:0000256" key="4">
    <source>
        <dbReference type="ARBA" id="ARBA00022801"/>
    </source>
</evidence>
<evidence type="ECO:0000256" key="8">
    <source>
        <dbReference type="ARBA" id="ARBA00023211"/>
    </source>
</evidence>
<dbReference type="GO" id="GO:0051607">
    <property type="term" value="P:defense response to virus"/>
    <property type="evidence" value="ECO:0007669"/>
    <property type="project" value="UniProtKB-UniRule"/>
</dbReference>
<dbReference type="GO" id="GO:0046872">
    <property type="term" value="F:metal ion binding"/>
    <property type="evidence" value="ECO:0007669"/>
    <property type="project" value="UniProtKB-UniRule"/>
</dbReference>
<evidence type="ECO:0000256" key="5">
    <source>
        <dbReference type="ARBA" id="ARBA00022842"/>
    </source>
</evidence>
<dbReference type="GO" id="GO:0016787">
    <property type="term" value="F:hydrolase activity"/>
    <property type="evidence" value="ECO:0007669"/>
    <property type="project" value="UniProtKB-KW"/>
</dbReference>
<keyword evidence="12" id="KW-1185">Reference proteome</keyword>
<evidence type="ECO:0000256" key="6">
    <source>
        <dbReference type="ARBA" id="ARBA00023118"/>
    </source>
</evidence>
<dbReference type="PANTHER" id="PTHR34353">
    <property type="entry name" value="CRISPR-ASSOCIATED ENDONUCLEASE CAS1 1"/>
    <property type="match status" value="1"/>
</dbReference>
<dbReference type="GO" id="GO:0043571">
    <property type="term" value="P:maintenance of CRISPR repeat elements"/>
    <property type="evidence" value="ECO:0007669"/>
    <property type="project" value="UniProtKB-UniRule"/>
</dbReference>
<comment type="subunit">
    <text evidence="9 10">Homodimer, forms a heterotetramer with a Cas2 homodimer.</text>
</comment>
<dbReference type="Gene3D" id="3.100.10.20">
    <property type="entry name" value="CRISPR-associated endonuclease Cas1, N-terminal domain"/>
    <property type="match status" value="1"/>
</dbReference>
<evidence type="ECO:0000256" key="10">
    <source>
        <dbReference type="HAMAP-Rule" id="MF_01470"/>
    </source>
</evidence>
<dbReference type="InterPro" id="IPR027617">
    <property type="entry name" value="Cas1_PREFRAN"/>
</dbReference>
<dbReference type="NCBIfam" id="TIGR00287">
    <property type="entry name" value="cas1"/>
    <property type="match status" value="1"/>
</dbReference>
<feature type="binding site" evidence="10">
    <location>
        <position position="226"/>
    </location>
    <ligand>
        <name>Mn(2+)</name>
        <dbReference type="ChEBI" id="CHEBI:29035"/>
    </ligand>
</feature>
<accession>A0A3E1EYL4</accession>
<evidence type="ECO:0000256" key="2">
    <source>
        <dbReference type="ARBA" id="ARBA00022723"/>
    </source>
</evidence>
<reference evidence="11 12" key="1">
    <citation type="submission" date="2018-08" db="EMBL/GenBank/DDBJ databases">
        <title>The draft genome squence of Brumimicrobium sp. N62.</title>
        <authorList>
            <person name="Du Z.-J."/>
            <person name="Luo H.-R."/>
        </authorList>
    </citation>
    <scope>NUCLEOTIDE SEQUENCE [LARGE SCALE GENOMIC DNA]</scope>
    <source>
        <strain evidence="11 12">N62</strain>
    </source>
</reference>
<keyword evidence="4 10" id="KW-0378">Hydrolase</keyword>
<dbReference type="InterPro" id="IPR042206">
    <property type="entry name" value="CRISPR-assoc_Cas1_C"/>
</dbReference>
<comment type="similarity">
    <text evidence="10">Belongs to the CRISPR-associated endonuclease Cas1 family.</text>
</comment>
<dbReference type="Proteomes" id="UP000257127">
    <property type="component" value="Unassembled WGS sequence"/>
</dbReference>
<dbReference type="CDD" id="cd09634">
    <property type="entry name" value="Cas1_I-II-III"/>
    <property type="match status" value="1"/>
</dbReference>
<evidence type="ECO:0000313" key="12">
    <source>
        <dbReference type="Proteomes" id="UP000257127"/>
    </source>
</evidence>
<dbReference type="HAMAP" id="MF_01470">
    <property type="entry name" value="Cas1"/>
    <property type="match status" value="1"/>
</dbReference>
<comment type="cofactor">
    <cofactor evidence="10">
        <name>Mg(2+)</name>
        <dbReference type="ChEBI" id="CHEBI:18420"/>
    </cofactor>
    <cofactor evidence="10">
        <name>Mn(2+)</name>
        <dbReference type="ChEBI" id="CHEBI:29035"/>
    </cofactor>
</comment>